<evidence type="ECO:0000313" key="2">
    <source>
        <dbReference type="EMBL" id="HIR71597.1"/>
    </source>
</evidence>
<dbReference type="AlphaFoldDB" id="A0A9D1JBL7"/>
<dbReference type="Gene3D" id="3.60.10.10">
    <property type="entry name" value="Endonuclease/exonuclease/phosphatase"/>
    <property type="match status" value="1"/>
</dbReference>
<feature type="domain" description="Endonuclease/exonuclease/phosphatase" evidence="1">
    <location>
        <begin position="5"/>
        <end position="242"/>
    </location>
</feature>
<proteinExistence type="predicted"/>
<gene>
    <name evidence="2" type="ORF">IAA55_09990</name>
</gene>
<reference evidence="2" key="1">
    <citation type="submission" date="2020-10" db="EMBL/GenBank/DDBJ databases">
        <authorList>
            <person name="Gilroy R."/>
        </authorList>
    </citation>
    <scope>NUCLEOTIDE SEQUENCE</scope>
    <source>
        <strain evidence="2">ChiSjej5B23-6657</strain>
    </source>
</reference>
<sequence length="250" mass="27700">MRIVSLNVNGFCGLADKRGYSFGGSGNSFEENSMEHAGKVCEAILKERADVVFLSEFDVCSAAGQEAIRRMKDGGYSPAFPNRWSFISPGYTSIVVAFVKGACSREKSPGNWLQWNEMLLQGYRLIGLHITRDSMWEDILAAYERHREEKVVFIGDFNVSHRESYGKQKMEDLMKMGAVDAFAACHGAEADGPAGNTYVYTGWDGRKGYTRIDYALLSPAALDFLVSMENRQSAYEAGLSDHAALALELK</sequence>
<evidence type="ECO:0000259" key="1">
    <source>
        <dbReference type="Pfam" id="PF03372"/>
    </source>
</evidence>
<reference evidence="2" key="2">
    <citation type="journal article" date="2021" name="PeerJ">
        <title>Extensive microbial diversity within the chicken gut microbiome revealed by metagenomics and culture.</title>
        <authorList>
            <person name="Gilroy R."/>
            <person name="Ravi A."/>
            <person name="Getino M."/>
            <person name="Pursley I."/>
            <person name="Horton D.L."/>
            <person name="Alikhan N.F."/>
            <person name="Baker D."/>
            <person name="Gharbi K."/>
            <person name="Hall N."/>
            <person name="Watson M."/>
            <person name="Adriaenssens E.M."/>
            <person name="Foster-Nyarko E."/>
            <person name="Jarju S."/>
            <person name="Secka A."/>
            <person name="Antonio M."/>
            <person name="Oren A."/>
            <person name="Chaudhuri R.R."/>
            <person name="La Ragione R."/>
            <person name="Hildebrand F."/>
            <person name="Pallen M.J."/>
        </authorList>
    </citation>
    <scope>NUCLEOTIDE SEQUENCE</scope>
    <source>
        <strain evidence="2">ChiSjej5B23-6657</strain>
    </source>
</reference>
<dbReference type="Pfam" id="PF03372">
    <property type="entry name" value="Exo_endo_phos"/>
    <property type="match status" value="1"/>
</dbReference>
<accession>A0A9D1JBL7</accession>
<dbReference type="EMBL" id="DVHM01000172">
    <property type="protein sequence ID" value="HIR71597.1"/>
    <property type="molecule type" value="Genomic_DNA"/>
</dbReference>
<organism evidence="2 3">
    <name type="scientific">Candidatus Pullilachnospira gallistercoris</name>
    <dbReference type="NCBI Taxonomy" id="2840911"/>
    <lineage>
        <taxon>Bacteria</taxon>
        <taxon>Bacillati</taxon>
        <taxon>Bacillota</taxon>
        <taxon>Clostridia</taxon>
        <taxon>Lachnospirales</taxon>
        <taxon>Lachnospiraceae</taxon>
        <taxon>Lachnospiraceae incertae sedis</taxon>
        <taxon>Candidatus Pullilachnospira</taxon>
    </lineage>
</organism>
<protein>
    <recommendedName>
        <fullName evidence="1">Endonuclease/exonuclease/phosphatase domain-containing protein</fullName>
    </recommendedName>
</protein>
<evidence type="ECO:0000313" key="3">
    <source>
        <dbReference type="Proteomes" id="UP000823912"/>
    </source>
</evidence>
<name>A0A9D1JBL7_9FIRM</name>
<dbReference type="InterPro" id="IPR036691">
    <property type="entry name" value="Endo/exonu/phosph_ase_sf"/>
</dbReference>
<dbReference type="Proteomes" id="UP000823912">
    <property type="component" value="Unassembled WGS sequence"/>
</dbReference>
<dbReference type="GO" id="GO:0003824">
    <property type="term" value="F:catalytic activity"/>
    <property type="evidence" value="ECO:0007669"/>
    <property type="project" value="InterPro"/>
</dbReference>
<dbReference type="InterPro" id="IPR005135">
    <property type="entry name" value="Endo/exonuclease/phosphatase"/>
</dbReference>
<dbReference type="SUPFAM" id="SSF56219">
    <property type="entry name" value="DNase I-like"/>
    <property type="match status" value="1"/>
</dbReference>
<comment type="caution">
    <text evidence="2">The sequence shown here is derived from an EMBL/GenBank/DDBJ whole genome shotgun (WGS) entry which is preliminary data.</text>
</comment>